<keyword evidence="8" id="KW-0547">Nucleotide-binding</keyword>
<dbReference type="SUPFAM" id="SSF56112">
    <property type="entry name" value="Protein kinase-like (PK-like)"/>
    <property type="match status" value="1"/>
</dbReference>
<dbReference type="EMBL" id="KE148156">
    <property type="protein sequence ID" value="EPE05425.1"/>
    <property type="molecule type" value="Genomic_DNA"/>
</dbReference>
<evidence type="ECO:0000256" key="3">
    <source>
        <dbReference type="ARBA" id="ARBA00012513"/>
    </source>
</evidence>
<evidence type="ECO:0000256" key="14">
    <source>
        <dbReference type="ARBA" id="ARBA00048679"/>
    </source>
</evidence>
<dbReference type="InterPro" id="IPR000719">
    <property type="entry name" value="Prot_kinase_dom"/>
</dbReference>
<reference evidence="16 17" key="1">
    <citation type="journal article" date="2013" name="BMC Genomics">
        <title>The genome and transcriptome of the pine saprophyte Ophiostoma piceae, and a comparison with the bark beetle-associated pine pathogen Grosmannia clavigera.</title>
        <authorList>
            <person name="Haridas S."/>
            <person name="Wang Y."/>
            <person name="Lim L."/>
            <person name="Massoumi Alamouti S."/>
            <person name="Jackman S."/>
            <person name="Docking R."/>
            <person name="Robertson G."/>
            <person name="Birol I."/>
            <person name="Bohlmann J."/>
            <person name="Breuil C."/>
        </authorList>
    </citation>
    <scope>NUCLEOTIDE SEQUENCE [LARGE SCALE GENOMIC DNA]</scope>
    <source>
        <strain evidence="16 17">UAMH 11346</strain>
    </source>
</reference>
<comment type="catalytic activity">
    <reaction evidence="14">
        <text>L-seryl-[protein] + ATP = O-phospho-L-seryl-[protein] + ADP + H(+)</text>
        <dbReference type="Rhea" id="RHEA:17989"/>
        <dbReference type="Rhea" id="RHEA-COMP:9863"/>
        <dbReference type="Rhea" id="RHEA-COMP:11604"/>
        <dbReference type="ChEBI" id="CHEBI:15378"/>
        <dbReference type="ChEBI" id="CHEBI:29999"/>
        <dbReference type="ChEBI" id="CHEBI:30616"/>
        <dbReference type="ChEBI" id="CHEBI:83421"/>
        <dbReference type="ChEBI" id="CHEBI:456216"/>
        <dbReference type="EC" id="2.7.11.1"/>
    </reaction>
</comment>
<dbReference type="EC" id="2.7.11.1" evidence="3"/>
<evidence type="ECO:0000256" key="12">
    <source>
        <dbReference type="ARBA" id="ARBA00033194"/>
    </source>
</evidence>
<dbReference type="OrthoDB" id="1668230at2759"/>
<dbReference type="InterPro" id="IPR011009">
    <property type="entry name" value="Kinase-like_dom_sf"/>
</dbReference>
<keyword evidence="10" id="KW-0067">ATP-binding</keyword>
<dbReference type="Proteomes" id="UP000016923">
    <property type="component" value="Unassembled WGS sequence"/>
</dbReference>
<sequence length="308" mass="35006">MQVVTIPGKLSRYEFISRGAVGWVTRINDRIVLKYAREANSEAFAQENTFYDLFEQQETPCPYILQSFLRMPDYNFLANMSGGSLDDRLRSCQVRAGPFGRVLEVKKTEPEERVALWFRELTSAVVWLESLGFVHGDLRPNNMLLDSRGHLKLGDFDCVEKFGDESYGSCAPWSRYLGDDAGSVGEPGARRGTFGRYGARTEQFAIGSNIYCMLYGLEPYGEEEDGPLVVQWMQDMQFPALQSRPLDAVIDKCWRNQYTQLRDLLGEAEALSPPEQEATLSKEYIQSCRRECQELVDGGLLINDEEKP</sequence>
<evidence type="ECO:0000256" key="10">
    <source>
        <dbReference type="ARBA" id="ARBA00022840"/>
    </source>
</evidence>
<evidence type="ECO:0000256" key="2">
    <source>
        <dbReference type="ARBA" id="ARBA00011534"/>
    </source>
</evidence>
<evidence type="ECO:0000256" key="11">
    <source>
        <dbReference type="ARBA" id="ARBA00030980"/>
    </source>
</evidence>
<evidence type="ECO:0000256" key="7">
    <source>
        <dbReference type="ARBA" id="ARBA00022679"/>
    </source>
</evidence>
<dbReference type="InterPro" id="IPR008266">
    <property type="entry name" value="Tyr_kinase_AS"/>
</dbReference>
<dbReference type="SMART" id="SM00220">
    <property type="entry name" value="S_TKc"/>
    <property type="match status" value="1"/>
</dbReference>
<evidence type="ECO:0000313" key="16">
    <source>
        <dbReference type="EMBL" id="EPE05425.1"/>
    </source>
</evidence>
<evidence type="ECO:0000256" key="6">
    <source>
        <dbReference type="ARBA" id="ARBA00022527"/>
    </source>
</evidence>
<keyword evidence="17" id="KW-1185">Reference proteome</keyword>
<evidence type="ECO:0000256" key="8">
    <source>
        <dbReference type="ARBA" id="ARBA00022741"/>
    </source>
</evidence>
<evidence type="ECO:0000256" key="1">
    <source>
        <dbReference type="ARBA" id="ARBA00003747"/>
    </source>
</evidence>
<evidence type="ECO:0000256" key="13">
    <source>
        <dbReference type="ARBA" id="ARBA00047899"/>
    </source>
</evidence>
<evidence type="ECO:0000259" key="15">
    <source>
        <dbReference type="PROSITE" id="PS50011"/>
    </source>
</evidence>
<dbReference type="AlphaFoldDB" id="S3CX58"/>
<dbReference type="GO" id="GO:0005524">
    <property type="term" value="F:ATP binding"/>
    <property type="evidence" value="ECO:0007669"/>
    <property type="project" value="UniProtKB-KW"/>
</dbReference>
<organism evidence="16 17">
    <name type="scientific">Ophiostoma piceae (strain UAMH 11346)</name>
    <name type="common">Sap stain fungus</name>
    <dbReference type="NCBI Taxonomy" id="1262450"/>
    <lineage>
        <taxon>Eukaryota</taxon>
        <taxon>Fungi</taxon>
        <taxon>Dikarya</taxon>
        <taxon>Ascomycota</taxon>
        <taxon>Pezizomycotina</taxon>
        <taxon>Sordariomycetes</taxon>
        <taxon>Sordariomycetidae</taxon>
        <taxon>Ophiostomatales</taxon>
        <taxon>Ophiostomataceae</taxon>
        <taxon>Ophiostoma</taxon>
    </lineage>
</organism>
<dbReference type="GO" id="GO:0004674">
    <property type="term" value="F:protein serine/threonine kinase activity"/>
    <property type="evidence" value="ECO:0007669"/>
    <property type="project" value="UniProtKB-KW"/>
</dbReference>
<evidence type="ECO:0000256" key="5">
    <source>
        <dbReference type="ARBA" id="ARBA00019973"/>
    </source>
</evidence>
<protein>
    <recommendedName>
        <fullName evidence="5">EKC/KEOPS complex subunit BUD32</fullName>
        <ecNumber evidence="3">2.7.11.1</ecNumber>
    </recommendedName>
    <alternativeName>
        <fullName evidence="11 12">Atypical Serine/threonine protein kinase BUD32</fullName>
    </alternativeName>
    <alternativeName>
        <fullName evidence="4">EKC/KEOPS complex subunit bud32</fullName>
    </alternativeName>
</protein>
<feature type="domain" description="Protein kinase" evidence="15">
    <location>
        <begin position="10"/>
        <end position="308"/>
    </location>
</feature>
<gene>
    <name evidence="16" type="ORF">F503_02164</name>
</gene>
<dbReference type="VEuPathDB" id="FungiDB:F503_02164"/>
<comment type="catalytic activity">
    <reaction evidence="13">
        <text>L-threonyl-[protein] + ATP = O-phospho-L-threonyl-[protein] + ADP + H(+)</text>
        <dbReference type="Rhea" id="RHEA:46608"/>
        <dbReference type="Rhea" id="RHEA-COMP:11060"/>
        <dbReference type="Rhea" id="RHEA-COMP:11605"/>
        <dbReference type="ChEBI" id="CHEBI:15378"/>
        <dbReference type="ChEBI" id="CHEBI:30013"/>
        <dbReference type="ChEBI" id="CHEBI:30616"/>
        <dbReference type="ChEBI" id="CHEBI:61977"/>
        <dbReference type="ChEBI" id="CHEBI:456216"/>
        <dbReference type="EC" id="2.7.11.1"/>
    </reaction>
</comment>
<evidence type="ECO:0000256" key="4">
    <source>
        <dbReference type="ARBA" id="ARBA00013948"/>
    </source>
</evidence>
<dbReference type="PROSITE" id="PS50011">
    <property type="entry name" value="PROTEIN_KINASE_DOM"/>
    <property type="match status" value="1"/>
</dbReference>
<dbReference type="OMA" id="RCWRSEF"/>
<evidence type="ECO:0000313" key="17">
    <source>
        <dbReference type="Proteomes" id="UP000016923"/>
    </source>
</evidence>
<dbReference type="STRING" id="1262450.S3CX58"/>
<dbReference type="PROSITE" id="PS00109">
    <property type="entry name" value="PROTEIN_KINASE_TYR"/>
    <property type="match status" value="1"/>
</dbReference>
<accession>S3CX58</accession>
<dbReference type="PANTHER" id="PTHR24351">
    <property type="entry name" value="RIBOSOMAL PROTEIN S6 KINASE"/>
    <property type="match status" value="1"/>
</dbReference>
<evidence type="ECO:0000256" key="9">
    <source>
        <dbReference type="ARBA" id="ARBA00022777"/>
    </source>
</evidence>
<proteinExistence type="predicted"/>
<keyword evidence="6" id="KW-0723">Serine/threonine-protein kinase</keyword>
<keyword evidence="7" id="KW-0808">Transferase</keyword>
<keyword evidence="9 16" id="KW-0418">Kinase</keyword>
<name>S3CX58_OPHP1</name>
<dbReference type="Gene3D" id="1.10.510.10">
    <property type="entry name" value="Transferase(Phosphotransferase) domain 1"/>
    <property type="match status" value="1"/>
</dbReference>
<comment type="function">
    <text evidence="1">Component of the EKC/KEOPS complex that is required for the formation of a threonylcarbamoyl group on adenosine at position 37 (t(6)A37) in tRNAs that read codons beginning with adenine. The complex is probably involved in the transfer of the threonylcarbamoyl moiety of threonylcarbamoyl-AMP (TC-AMP) to the N6 group of A37. BUD32 has ATPase activity in the context of the EKC/KEOPS complex and likely plays a supporting role to the catalytic subunit KAE1. The EKC/KEOPS complex also promotes both telomere uncapping and telomere elongation. The complex is required for efficient recruitment of transcriptional coactivators.</text>
</comment>
<dbReference type="HOGENOM" id="CLU_000288_31_1_1"/>
<comment type="subunit">
    <text evidence="2">Component of the EKC/KEOPS complex composed of at least BUD32, CGI121, GON7, KAE1 and PCC1; the whole complex dimerizes.</text>
</comment>
<dbReference type="eggNOG" id="KOG0612">
    <property type="taxonomic scope" value="Eukaryota"/>
</dbReference>
<dbReference type="Pfam" id="PF00069">
    <property type="entry name" value="Pkinase"/>
    <property type="match status" value="1"/>
</dbReference>